<proteinExistence type="predicted"/>
<sequence length="94" mass="10475">MPIQSPKEAFLFDLATTRGGKRAALEIIQQGQNEVPDNRARTLLSRNAEETRAQIRTLDQVFSLVGSQPKDAPCPGVEGVRQELEMFRQQEPAP</sequence>
<gene>
    <name evidence="1" type="ORF">ACFFTR_09400</name>
</gene>
<dbReference type="RefSeq" id="WP_223103592.1">
    <property type="nucleotide sequence ID" value="NZ_CP061913.1"/>
</dbReference>
<organism evidence="1 2">
    <name type="scientific">Dactylosporangium vinaceum</name>
    <dbReference type="NCBI Taxonomy" id="53362"/>
    <lineage>
        <taxon>Bacteria</taxon>
        <taxon>Bacillati</taxon>
        <taxon>Actinomycetota</taxon>
        <taxon>Actinomycetes</taxon>
        <taxon>Micromonosporales</taxon>
        <taxon>Micromonosporaceae</taxon>
        <taxon>Dactylosporangium</taxon>
    </lineage>
</organism>
<comment type="caution">
    <text evidence="1">The sequence shown here is derived from an EMBL/GenBank/DDBJ whole genome shotgun (WGS) entry which is preliminary data.</text>
</comment>
<evidence type="ECO:0000313" key="2">
    <source>
        <dbReference type="Proteomes" id="UP001589608"/>
    </source>
</evidence>
<dbReference type="Proteomes" id="UP001589608">
    <property type="component" value="Unassembled WGS sequence"/>
</dbReference>
<evidence type="ECO:0000313" key="1">
    <source>
        <dbReference type="EMBL" id="MFB9443298.1"/>
    </source>
</evidence>
<dbReference type="Pfam" id="PF05974">
    <property type="entry name" value="DUF892"/>
    <property type="match status" value="1"/>
</dbReference>
<dbReference type="InterPro" id="IPR010287">
    <property type="entry name" value="DUF892_YciF-like"/>
</dbReference>
<name>A0ABV5M3H0_9ACTN</name>
<protein>
    <submittedName>
        <fullName evidence="1">DUF892 family protein</fullName>
    </submittedName>
</protein>
<dbReference type="Gene3D" id="1.20.1260.10">
    <property type="match status" value="1"/>
</dbReference>
<dbReference type="InterPro" id="IPR012347">
    <property type="entry name" value="Ferritin-like"/>
</dbReference>
<accession>A0ABV5M3H0</accession>
<keyword evidence="2" id="KW-1185">Reference proteome</keyword>
<dbReference type="SUPFAM" id="SSF47240">
    <property type="entry name" value="Ferritin-like"/>
    <property type="match status" value="1"/>
</dbReference>
<reference evidence="1 2" key="1">
    <citation type="submission" date="2024-09" db="EMBL/GenBank/DDBJ databases">
        <authorList>
            <person name="Sun Q."/>
            <person name="Mori K."/>
        </authorList>
    </citation>
    <scope>NUCLEOTIDE SEQUENCE [LARGE SCALE GENOMIC DNA]</scope>
    <source>
        <strain evidence="1 2">JCM 3307</strain>
    </source>
</reference>
<dbReference type="InterPro" id="IPR009078">
    <property type="entry name" value="Ferritin-like_SF"/>
</dbReference>
<dbReference type="EMBL" id="JBHMCA010000020">
    <property type="protein sequence ID" value="MFB9443298.1"/>
    <property type="molecule type" value="Genomic_DNA"/>
</dbReference>